<dbReference type="GO" id="GO:1901678">
    <property type="term" value="P:iron coordination entity transport"/>
    <property type="evidence" value="ECO:0007669"/>
    <property type="project" value="UniProtKB-ARBA"/>
</dbReference>
<dbReference type="PANTHER" id="PTHR30532">
    <property type="entry name" value="IRON III DICITRATE-BINDING PERIPLASMIC PROTEIN"/>
    <property type="match status" value="1"/>
</dbReference>
<keyword evidence="8" id="KW-1185">Reference proteome</keyword>
<accession>A0A7X0MT33</accession>
<evidence type="ECO:0000256" key="2">
    <source>
        <dbReference type="ARBA" id="ARBA00008814"/>
    </source>
</evidence>
<evidence type="ECO:0000256" key="3">
    <source>
        <dbReference type="ARBA" id="ARBA00022448"/>
    </source>
</evidence>
<gene>
    <name evidence="7" type="ORF">F4695_003400</name>
</gene>
<proteinExistence type="inferred from homology"/>
<name>A0A7X0MT33_9HYPH</name>
<evidence type="ECO:0000313" key="8">
    <source>
        <dbReference type="Proteomes" id="UP000585437"/>
    </source>
</evidence>
<evidence type="ECO:0000259" key="6">
    <source>
        <dbReference type="PROSITE" id="PS50983"/>
    </source>
</evidence>
<keyword evidence="4" id="KW-0406">Ion transport</keyword>
<dbReference type="Proteomes" id="UP000585437">
    <property type="component" value="Unassembled WGS sequence"/>
</dbReference>
<organism evidence="7 8">
    <name type="scientific">Rhizobium soli</name>
    <dbReference type="NCBI Taxonomy" id="424798"/>
    <lineage>
        <taxon>Bacteria</taxon>
        <taxon>Pseudomonadati</taxon>
        <taxon>Pseudomonadota</taxon>
        <taxon>Alphaproteobacteria</taxon>
        <taxon>Hyphomicrobiales</taxon>
        <taxon>Rhizobiaceae</taxon>
        <taxon>Rhizobium/Agrobacterium group</taxon>
        <taxon>Rhizobium</taxon>
    </lineage>
</organism>
<dbReference type="EMBL" id="JACHBU010000006">
    <property type="protein sequence ID" value="MBB6510016.1"/>
    <property type="molecule type" value="Genomic_DNA"/>
</dbReference>
<dbReference type="AlphaFoldDB" id="A0A7X0MT33"/>
<dbReference type="Pfam" id="PF01497">
    <property type="entry name" value="Peripla_BP_2"/>
    <property type="match status" value="1"/>
</dbReference>
<dbReference type="InterPro" id="IPR051313">
    <property type="entry name" value="Bact_iron-sidero_bind"/>
</dbReference>
<keyword evidence="4" id="KW-0408">Iron</keyword>
<dbReference type="PROSITE" id="PS50983">
    <property type="entry name" value="FE_B12_PBP"/>
    <property type="match status" value="1"/>
</dbReference>
<dbReference type="PROSITE" id="PS51318">
    <property type="entry name" value="TAT"/>
    <property type="match status" value="1"/>
</dbReference>
<evidence type="ECO:0000256" key="4">
    <source>
        <dbReference type="ARBA" id="ARBA00022496"/>
    </source>
</evidence>
<keyword evidence="3" id="KW-0813">Transport</keyword>
<keyword evidence="5" id="KW-0732">Signal</keyword>
<reference evidence="7 8" key="1">
    <citation type="submission" date="2020-08" db="EMBL/GenBank/DDBJ databases">
        <title>The Agave Microbiome: Exploring the role of microbial communities in plant adaptations to desert environments.</title>
        <authorList>
            <person name="Partida-Martinez L.P."/>
        </authorList>
    </citation>
    <scope>NUCLEOTIDE SEQUENCE [LARGE SCALE GENOMIC DNA]</scope>
    <source>
        <strain evidence="7 8">AS3.12</strain>
    </source>
</reference>
<comment type="caution">
    <text evidence="7">The sequence shown here is derived from an EMBL/GenBank/DDBJ whole genome shotgun (WGS) entry which is preliminary data.</text>
</comment>
<evidence type="ECO:0000256" key="5">
    <source>
        <dbReference type="ARBA" id="ARBA00022729"/>
    </source>
</evidence>
<dbReference type="GO" id="GO:0030288">
    <property type="term" value="C:outer membrane-bounded periplasmic space"/>
    <property type="evidence" value="ECO:0007669"/>
    <property type="project" value="TreeGrafter"/>
</dbReference>
<dbReference type="PANTHER" id="PTHR30532:SF24">
    <property type="entry name" value="FERRIC ENTEROBACTIN-BINDING PERIPLASMIC PROTEIN FEPB"/>
    <property type="match status" value="1"/>
</dbReference>
<comment type="subcellular location">
    <subcellularLocation>
        <location evidence="1">Cell envelope</location>
    </subcellularLocation>
</comment>
<sequence>MPICQTAIGSGIVAPTRRQVLTAIASGFAAAATGGLPGVAMAQDELRFVHAFGETVLPQPARRVVSLGYSTHDPLLALGVVPVATRQWFGGYPYNVWPWAQALMGDAQPQVISGEVSMEIVASLQPDLIIGIGSGISQAEYDILSQIAPVLMQEKGDLAYGTTWDAQTRVIGRAVGNTGKAEELIEGVKSRFADIRTRHPQWAEQTAVCAYNFGGETGAFIGTDTRATFLKELGFRPPPALANLETNEGFYARLSPEDLSSLDADLLIWVSTSDAVPDIVSMPMRKTLKAHVEGREVLAGALLAGALTFGSVLSLPFALERLEAEIGLALDGKAETKVPSSVAAGLAP</sequence>
<dbReference type="InterPro" id="IPR006311">
    <property type="entry name" value="TAT_signal"/>
</dbReference>
<evidence type="ECO:0000256" key="1">
    <source>
        <dbReference type="ARBA" id="ARBA00004196"/>
    </source>
</evidence>
<dbReference type="InterPro" id="IPR002491">
    <property type="entry name" value="ABC_transptr_periplasmic_BD"/>
</dbReference>
<dbReference type="Gene3D" id="3.40.50.1980">
    <property type="entry name" value="Nitrogenase molybdenum iron protein domain"/>
    <property type="match status" value="2"/>
</dbReference>
<keyword evidence="4" id="KW-0410">Iron transport</keyword>
<dbReference type="SUPFAM" id="SSF53807">
    <property type="entry name" value="Helical backbone' metal receptor"/>
    <property type="match status" value="1"/>
</dbReference>
<comment type="similarity">
    <text evidence="2">Belongs to the bacterial solute-binding protein 8 family.</text>
</comment>
<feature type="domain" description="Fe/B12 periplasmic-binding" evidence="6">
    <location>
        <begin position="63"/>
        <end position="330"/>
    </location>
</feature>
<dbReference type="CDD" id="cd01146">
    <property type="entry name" value="FhuD"/>
    <property type="match status" value="1"/>
</dbReference>
<protein>
    <submittedName>
        <fullName evidence="7">Iron complex transport system substrate-binding protein</fullName>
    </submittedName>
</protein>
<evidence type="ECO:0000313" key="7">
    <source>
        <dbReference type="EMBL" id="MBB6510016.1"/>
    </source>
</evidence>
<dbReference type="RefSeq" id="WP_184655344.1">
    <property type="nucleotide sequence ID" value="NZ_JACHBU010000006.1"/>
</dbReference>